<name>A0A383WK35_TETOB</name>
<dbReference type="PANTHER" id="PTHR48012">
    <property type="entry name" value="STERILE20-LIKE KINASE, ISOFORM B-RELATED"/>
    <property type="match status" value="1"/>
</dbReference>
<keyword evidence="4" id="KW-0808">Transferase</keyword>
<dbReference type="PANTHER" id="PTHR48012:SF10">
    <property type="entry name" value="FI20177P1"/>
    <property type="match status" value="1"/>
</dbReference>
<dbReference type="InterPro" id="IPR050629">
    <property type="entry name" value="STE20/SPS1-PAK"/>
</dbReference>
<dbReference type="EMBL" id="FNXT01001295">
    <property type="protein sequence ID" value="SZX77817.1"/>
    <property type="molecule type" value="Genomic_DNA"/>
</dbReference>
<sequence length="884" mass="87702">MADNGLQEDNSYRYERLQCIGRGSYGDVFRGVDHQTGQQVAIKVIDLEEIEDDIEDIHKEIATLAGCRSPFITRYHASLIPPGSSQLLIVMELLLGSVADALAVCPLDEGCISFILARVLGALVYLHGMGRLHRDIKAANILLSGEGAVKMSDFGVSGQLSGTLGYRWVASSSGSSQQQQQQQQRRQHASSGQLSGTLGRRRRTFVGTPYWMAPEVIESSEEGYSHKADIWSLGITAIEMACGAPPHADMHPMRVLFLIPRDPPPSLEGPFSEAFKSFVATCLQKDPALRPNAEQLFEHPFIAAAPSAAPPQLLLRVADLGQRRRPVVGGRGSEPGGDYAMGTIPVWDFGTRKAKQLMTGSGPGPAQTAAAAAAATSTASTAGATAAAANAAAVAAAAAAMGGTLRSGDALKSAVVERYVTGSALGTMASGGLSGTLSGGLSGGLSAAGSLRPGELGPAAAAAAAAGGLGQSVLTDYSAGSLGRTLSANEARAAAEAAAAAAAASGGSAWGGTLPAGAAAAAQGLLASGGSWRDTVGSGTGSSFSGTLRSGSNSRISSGSQALAAAAAAGPAAAGQGSGAAVAPGNAAAMQGAAAAAAAAAAAGGKPVYARLPSLQQLSVDVNALPVEASSAAGGAAGNGSAPGAIPIVSSRVVWQDGTSAPVSAAGPAAAAAAADGGAALGRLLLPALQSLQGAGGPAGAGPAPGVQAAIDTAASALQQLEQLQPGSCSRLLCEAMLQLSVNEQPALVKLRAAAASMFGAAAADGLEQQRSKPQQQQQKLPQISEVEQQQQPVLQQQQQRKMEQLGLGSTPPAGLGKQRPFAGPGGGLSGLGGSSSGGTAAAAAAAAAGLPGVGQLGPLGCYLLARWREDATRCAAAAAQGHQ</sequence>
<keyword evidence="6" id="KW-0418">Kinase</keyword>
<reference evidence="13 14" key="1">
    <citation type="submission" date="2016-10" db="EMBL/GenBank/DDBJ databases">
        <authorList>
            <person name="Cai Z."/>
        </authorList>
    </citation>
    <scope>NUCLEOTIDE SEQUENCE [LARGE SCALE GENOMIC DNA]</scope>
</reference>
<feature type="compositionally biased region" description="Low complexity" evidence="11">
    <location>
        <begin position="765"/>
        <end position="800"/>
    </location>
</feature>
<dbReference type="SMART" id="SM00220">
    <property type="entry name" value="S_TKc"/>
    <property type="match status" value="1"/>
</dbReference>
<comment type="similarity">
    <text evidence="1">Belongs to the protein kinase superfamily. STE Ser/Thr protein kinase family. STE20 subfamily.</text>
</comment>
<evidence type="ECO:0000256" key="6">
    <source>
        <dbReference type="ARBA" id="ARBA00022777"/>
    </source>
</evidence>
<dbReference type="InterPro" id="IPR011009">
    <property type="entry name" value="Kinase-like_dom_sf"/>
</dbReference>
<evidence type="ECO:0000256" key="8">
    <source>
        <dbReference type="ARBA" id="ARBA00047899"/>
    </source>
</evidence>
<dbReference type="Proteomes" id="UP000256970">
    <property type="component" value="Unassembled WGS sequence"/>
</dbReference>
<evidence type="ECO:0000256" key="9">
    <source>
        <dbReference type="ARBA" id="ARBA00048679"/>
    </source>
</evidence>
<feature type="region of interest" description="Disordered" evidence="11">
    <location>
        <begin position="175"/>
        <end position="195"/>
    </location>
</feature>
<dbReference type="Gene3D" id="3.30.200.20">
    <property type="entry name" value="Phosphorylase Kinase, domain 1"/>
    <property type="match status" value="1"/>
</dbReference>
<evidence type="ECO:0000256" key="1">
    <source>
        <dbReference type="ARBA" id="ARBA00008874"/>
    </source>
</evidence>
<dbReference type="PROSITE" id="PS50011">
    <property type="entry name" value="PROTEIN_KINASE_DOM"/>
    <property type="match status" value="1"/>
</dbReference>
<dbReference type="InterPro" id="IPR017441">
    <property type="entry name" value="Protein_kinase_ATP_BS"/>
</dbReference>
<keyword evidence="5 10" id="KW-0547">Nucleotide-binding</keyword>
<feature type="compositionally biased region" description="Gly residues" evidence="11">
    <location>
        <begin position="824"/>
        <end position="837"/>
    </location>
</feature>
<proteinExistence type="inferred from homology"/>
<comment type="catalytic activity">
    <reaction evidence="8">
        <text>L-threonyl-[protein] + ATP = O-phospho-L-threonyl-[protein] + ADP + H(+)</text>
        <dbReference type="Rhea" id="RHEA:46608"/>
        <dbReference type="Rhea" id="RHEA-COMP:11060"/>
        <dbReference type="Rhea" id="RHEA-COMP:11605"/>
        <dbReference type="ChEBI" id="CHEBI:15378"/>
        <dbReference type="ChEBI" id="CHEBI:30013"/>
        <dbReference type="ChEBI" id="CHEBI:30616"/>
        <dbReference type="ChEBI" id="CHEBI:61977"/>
        <dbReference type="ChEBI" id="CHEBI:456216"/>
        <dbReference type="EC" id="2.7.11.1"/>
    </reaction>
</comment>
<evidence type="ECO:0000256" key="4">
    <source>
        <dbReference type="ARBA" id="ARBA00022679"/>
    </source>
</evidence>
<evidence type="ECO:0000256" key="7">
    <source>
        <dbReference type="ARBA" id="ARBA00022840"/>
    </source>
</evidence>
<dbReference type="EC" id="2.7.11.1" evidence="2"/>
<dbReference type="SUPFAM" id="SSF56112">
    <property type="entry name" value="Protein kinase-like (PK-like)"/>
    <property type="match status" value="1"/>
</dbReference>
<evidence type="ECO:0000256" key="3">
    <source>
        <dbReference type="ARBA" id="ARBA00022527"/>
    </source>
</evidence>
<evidence type="ECO:0000313" key="13">
    <source>
        <dbReference type="EMBL" id="SZX77817.1"/>
    </source>
</evidence>
<accession>A0A383WK35</accession>
<evidence type="ECO:0000256" key="2">
    <source>
        <dbReference type="ARBA" id="ARBA00012513"/>
    </source>
</evidence>
<dbReference type="AlphaFoldDB" id="A0A383WK35"/>
<keyword evidence="14" id="KW-1185">Reference proteome</keyword>
<evidence type="ECO:0000256" key="5">
    <source>
        <dbReference type="ARBA" id="ARBA00022741"/>
    </source>
</evidence>
<dbReference type="GO" id="GO:0005524">
    <property type="term" value="F:ATP binding"/>
    <property type="evidence" value="ECO:0007669"/>
    <property type="project" value="UniProtKB-UniRule"/>
</dbReference>
<feature type="region of interest" description="Disordered" evidence="11">
    <location>
        <begin position="765"/>
        <end position="845"/>
    </location>
</feature>
<dbReference type="Gene3D" id="1.10.510.10">
    <property type="entry name" value="Transferase(Phosphotransferase) domain 1"/>
    <property type="match status" value="1"/>
</dbReference>
<organism evidence="13 14">
    <name type="scientific">Tetradesmus obliquus</name>
    <name type="common">Green alga</name>
    <name type="synonym">Acutodesmus obliquus</name>
    <dbReference type="NCBI Taxonomy" id="3088"/>
    <lineage>
        <taxon>Eukaryota</taxon>
        <taxon>Viridiplantae</taxon>
        <taxon>Chlorophyta</taxon>
        <taxon>core chlorophytes</taxon>
        <taxon>Chlorophyceae</taxon>
        <taxon>CS clade</taxon>
        <taxon>Sphaeropleales</taxon>
        <taxon>Scenedesmaceae</taxon>
        <taxon>Tetradesmus</taxon>
    </lineage>
</organism>
<dbReference type="GO" id="GO:0004674">
    <property type="term" value="F:protein serine/threonine kinase activity"/>
    <property type="evidence" value="ECO:0007669"/>
    <property type="project" value="UniProtKB-KW"/>
</dbReference>
<dbReference type="Pfam" id="PF00069">
    <property type="entry name" value="Pkinase"/>
    <property type="match status" value="1"/>
</dbReference>
<gene>
    <name evidence="13" type="ORF">BQ4739_LOCUS18156</name>
</gene>
<keyword evidence="7 10" id="KW-0067">ATP-binding</keyword>
<feature type="domain" description="Protein kinase" evidence="12">
    <location>
        <begin position="14"/>
        <end position="302"/>
    </location>
</feature>
<feature type="compositionally biased region" description="Low complexity" evidence="11">
    <location>
        <begin position="175"/>
        <end position="193"/>
    </location>
</feature>
<evidence type="ECO:0000256" key="10">
    <source>
        <dbReference type="PROSITE-ProRule" id="PRU10141"/>
    </source>
</evidence>
<dbReference type="InterPro" id="IPR000719">
    <property type="entry name" value="Prot_kinase_dom"/>
</dbReference>
<dbReference type="GO" id="GO:0005737">
    <property type="term" value="C:cytoplasm"/>
    <property type="evidence" value="ECO:0007669"/>
    <property type="project" value="TreeGrafter"/>
</dbReference>
<keyword evidence="3" id="KW-0723">Serine/threonine-protein kinase</keyword>
<dbReference type="PROSITE" id="PS00107">
    <property type="entry name" value="PROTEIN_KINASE_ATP"/>
    <property type="match status" value="1"/>
</dbReference>
<protein>
    <recommendedName>
        <fullName evidence="2">non-specific serine/threonine protein kinase</fullName>
        <ecNumber evidence="2">2.7.11.1</ecNumber>
    </recommendedName>
</protein>
<evidence type="ECO:0000259" key="12">
    <source>
        <dbReference type="PROSITE" id="PS50011"/>
    </source>
</evidence>
<evidence type="ECO:0000256" key="11">
    <source>
        <dbReference type="SAM" id="MobiDB-lite"/>
    </source>
</evidence>
<dbReference type="STRING" id="3088.A0A383WK35"/>
<comment type="catalytic activity">
    <reaction evidence="9">
        <text>L-seryl-[protein] + ATP = O-phospho-L-seryl-[protein] + ADP + H(+)</text>
        <dbReference type="Rhea" id="RHEA:17989"/>
        <dbReference type="Rhea" id="RHEA-COMP:9863"/>
        <dbReference type="Rhea" id="RHEA-COMP:11604"/>
        <dbReference type="ChEBI" id="CHEBI:15378"/>
        <dbReference type="ChEBI" id="CHEBI:29999"/>
        <dbReference type="ChEBI" id="CHEBI:30616"/>
        <dbReference type="ChEBI" id="CHEBI:83421"/>
        <dbReference type="ChEBI" id="CHEBI:456216"/>
        <dbReference type="EC" id="2.7.11.1"/>
    </reaction>
</comment>
<evidence type="ECO:0000313" key="14">
    <source>
        <dbReference type="Proteomes" id="UP000256970"/>
    </source>
</evidence>
<feature type="binding site" evidence="10">
    <location>
        <position position="43"/>
    </location>
    <ligand>
        <name>ATP</name>
        <dbReference type="ChEBI" id="CHEBI:30616"/>
    </ligand>
</feature>